<dbReference type="InterPro" id="IPR017853">
    <property type="entry name" value="GH"/>
</dbReference>
<dbReference type="PANTHER" id="PTHR46323:SF2">
    <property type="entry name" value="BETA-GALACTOSIDASE"/>
    <property type="match status" value="1"/>
</dbReference>
<reference evidence="11" key="1">
    <citation type="journal article" date="2019" name="Int. J. Syst. Evol. Microbiol.">
        <title>The Global Catalogue of Microorganisms (GCM) 10K type strain sequencing project: providing services to taxonomists for standard genome sequencing and annotation.</title>
        <authorList>
            <consortium name="The Broad Institute Genomics Platform"/>
            <consortium name="The Broad Institute Genome Sequencing Center for Infectious Disease"/>
            <person name="Wu L."/>
            <person name="Ma J."/>
        </authorList>
    </citation>
    <scope>NUCLEOTIDE SEQUENCE [LARGE SCALE GENOMIC DNA]</scope>
    <source>
        <strain evidence="11">CGMCC 1.18575</strain>
    </source>
</reference>
<organism evidence="10 11">
    <name type="scientific">Cohnella soli</name>
    <dbReference type="NCBI Taxonomy" id="425005"/>
    <lineage>
        <taxon>Bacteria</taxon>
        <taxon>Bacillati</taxon>
        <taxon>Bacillota</taxon>
        <taxon>Bacilli</taxon>
        <taxon>Bacillales</taxon>
        <taxon>Paenibacillaceae</taxon>
        <taxon>Cohnella</taxon>
    </lineage>
</organism>
<dbReference type="SUPFAM" id="SSF49303">
    <property type="entry name" value="beta-Galactosidase/glucuronidase domain"/>
    <property type="match status" value="2"/>
</dbReference>
<dbReference type="Pfam" id="PF00703">
    <property type="entry name" value="Glyco_hydro_2"/>
    <property type="match status" value="1"/>
</dbReference>
<keyword evidence="6 8" id="KW-0326">Glycosidase</keyword>
<evidence type="ECO:0000313" key="11">
    <source>
        <dbReference type="Proteomes" id="UP001596113"/>
    </source>
</evidence>
<evidence type="ECO:0000256" key="4">
    <source>
        <dbReference type="ARBA" id="ARBA00013303"/>
    </source>
</evidence>
<dbReference type="EC" id="3.2.1.23" evidence="3 8"/>
<evidence type="ECO:0000256" key="8">
    <source>
        <dbReference type="RuleBase" id="RU361154"/>
    </source>
</evidence>
<keyword evidence="11" id="KW-1185">Reference proteome</keyword>
<proteinExistence type="inferred from homology"/>
<dbReference type="PROSITE" id="PS00719">
    <property type="entry name" value="GLYCOSYL_HYDROL_F2_1"/>
    <property type="match status" value="1"/>
</dbReference>
<dbReference type="InterPro" id="IPR032312">
    <property type="entry name" value="LacZ_4"/>
</dbReference>
<evidence type="ECO:0000256" key="7">
    <source>
        <dbReference type="ARBA" id="ARBA00032230"/>
    </source>
</evidence>
<dbReference type="PROSITE" id="PS00608">
    <property type="entry name" value="GLYCOSYL_HYDROL_F2_2"/>
    <property type="match status" value="1"/>
</dbReference>
<dbReference type="SUPFAM" id="SSF51445">
    <property type="entry name" value="(Trans)glycosidases"/>
    <property type="match status" value="1"/>
</dbReference>
<accession>A0ABW0HLY7</accession>
<dbReference type="InterPro" id="IPR004199">
    <property type="entry name" value="B-gal_small/dom_5"/>
</dbReference>
<evidence type="ECO:0000256" key="1">
    <source>
        <dbReference type="ARBA" id="ARBA00001412"/>
    </source>
</evidence>
<dbReference type="Pfam" id="PF02836">
    <property type="entry name" value="Glyco_hydro_2_C"/>
    <property type="match status" value="1"/>
</dbReference>
<keyword evidence="5 8" id="KW-0378">Hydrolase</keyword>
<evidence type="ECO:0000259" key="9">
    <source>
        <dbReference type="SMART" id="SM01038"/>
    </source>
</evidence>
<dbReference type="InterPro" id="IPR023232">
    <property type="entry name" value="Glyco_hydro_2_AS"/>
</dbReference>
<dbReference type="InterPro" id="IPR023230">
    <property type="entry name" value="Glyco_hydro_2_CS"/>
</dbReference>
<feature type="domain" description="Beta galactosidase small chain/" evidence="9">
    <location>
        <begin position="730"/>
        <end position="1000"/>
    </location>
</feature>
<comment type="catalytic activity">
    <reaction evidence="1 8">
        <text>Hydrolysis of terminal non-reducing beta-D-galactose residues in beta-D-galactosides.</text>
        <dbReference type="EC" id="3.2.1.23"/>
    </reaction>
</comment>
<dbReference type="EMBL" id="JBHSMI010000002">
    <property type="protein sequence ID" value="MFC5401403.1"/>
    <property type="molecule type" value="Genomic_DNA"/>
</dbReference>
<dbReference type="InterPro" id="IPR006101">
    <property type="entry name" value="Glyco_hydro_2"/>
</dbReference>
<dbReference type="Gene3D" id="2.60.120.260">
    <property type="entry name" value="Galactose-binding domain-like"/>
    <property type="match status" value="1"/>
</dbReference>
<comment type="caution">
    <text evidence="10">The sequence shown here is derived from an EMBL/GenBank/DDBJ whole genome shotgun (WGS) entry which is preliminary data.</text>
</comment>
<dbReference type="Pfam" id="PF16353">
    <property type="entry name" value="LacZ_4"/>
    <property type="match status" value="1"/>
</dbReference>
<dbReference type="Gene3D" id="3.20.20.80">
    <property type="entry name" value="Glycosidases"/>
    <property type="match status" value="1"/>
</dbReference>
<dbReference type="InterPro" id="IPR014718">
    <property type="entry name" value="GH-type_carb-bd"/>
</dbReference>
<dbReference type="InterPro" id="IPR006103">
    <property type="entry name" value="Glyco_hydro_2_cat"/>
</dbReference>
<dbReference type="PANTHER" id="PTHR46323">
    <property type="entry name" value="BETA-GALACTOSIDASE"/>
    <property type="match status" value="1"/>
</dbReference>
<evidence type="ECO:0000256" key="6">
    <source>
        <dbReference type="ARBA" id="ARBA00023295"/>
    </source>
</evidence>
<evidence type="ECO:0000256" key="3">
    <source>
        <dbReference type="ARBA" id="ARBA00012756"/>
    </source>
</evidence>
<dbReference type="Pfam" id="PF02929">
    <property type="entry name" value="Bgal_small_N"/>
    <property type="match status" value="1"/>
</dbReference>
<sequence length="1007" mass="113983">MSAITKYWEDLSVLQVNREPARAHYVPYADKSSAAAGKRGNSPFYGTLNGSWKFRYYDSVQDVPEGFYEEGADRSEWDELLVPSCWQVNGYDQLQYTNINYPIPCDPPYVPDRNPAGLYAREFEVPEQWADKDKYIVFEGVNSCFYVWVNGSFVGYSQGSRVPAEFRLTGLRSGINRIAVMVLKWCDGTYLEDQDAWRYSGIFRDVILLARDREHVRDVFLKQEFADNFSSANLAIEVEAVGDVRLSAVLTDADGVQVASGEALVSGEGTIKLAVDRPVLWNAEQPYLYRLYLQAGEETLYFPVGFRKVDVADGVFRINGQAVKLKGVNRHDSHPSLGQTIPINHMIRDLKLMKRHNVNTIRTSHYPNDPRFLDLCDEFGFYVIDEADLECHGIGSGDNAIDNEIHRLTNDPTWHDAFLDRAVRMVERDKNHASVIIWSMGNESGYGDNHIAMQEWTRTRDTSRLVHNEGGAPHNKGSANTESLDMLSRMYASPADLEAYAQDPANVEPFFLCEYSHAMGNGPGDLHDYWEIIYRYPKLMGGCVWEWTDHGIAVESPKGERYFAYGGDFGDKPNDGNFCIDGLVTPDRRPHTGLLELKQVVAPVKIVRSASAEGAYEVQNLYDFTDLSRIYIQWKLEEGGKIVRQGTIWQLKAGPHQAQLIKLELEDAAASTARLLTFSVRTKEESSWAEAGYELTFAQFELGASQPKPAASAVVAASPLRARVSGSELLLQGGHFRYSFDLAGGTFNSLKKHGVEMLAAPARFAIWRAPIDNDMHVKRLWIEEGYDRTQMKVYACEWRQRDEGTVEIDVRFSLGSHTQRPVLNGEVTWTIDGSGQIKLAVQARVREGLPYLPRFGLQLTMPRGNEEVEYAGYGPHESYIDKRRSVKKGHYLLTVDEMFESYIYPQENGSRYDTEWAIVSNEQGMGLRFDSNLPFSFGASHYSVEELTRATHAHLLQKSAETIVHLDYRMSGVGSNSCGPELAEQYRFNEREFAFEMKIKPVFKEDE</sequence>
<dbReference type="InterPro" id="IPR006102">
    <property type="entry name" value="Ig-like_GH2"/>
</dbReference>
<gene>
    <name evidence="10" type="ORF">ACFPOF_01535</name>
</gene>
<dbReference type="RefSeq" id="WP_378128921.1">
    <property type="nucleotide sequence ID" value="NZ_JBHSMI010000002.1"/>
</dbReference>
<dbReference type="SUPFAM" id="SSF49785">
    <property type="entry name" value="Galactose-binding domain-like"/>
    <property type="match status" value="1"/>
</dbReference>
<dbReference type="SMART" id="SM01038">
    <property type="entry name" value="Bgal_small_N"/>
    <property type="match status" value="1"/>
</dbReference>
<dbReference type="PRINTS" id="PR00132">
    <property type="entry name" value="GLHYDRLASE2"/>
</dbReference>
<comment type="similarity">
    <text evidence="2 8">Belongs to the glycosyl hydrolase 2 family.</text>
</comment>
<dbReference type="InterPro" id="IPR011013">
    <property type="entry name" value="Gal_mutarotase_sf_dom"/>
</dbReference>
<dbReference type="InterPro" id="IPR036156">
    <property type="entry name" value="Beta-gal/glucu_dom_sf"/>
</dbReference>
<dbReference type="Gene3D" id="2.60.40.10">
    <property type="entry name" value="Immunoglobulins"/>
    <property type="match status" value="2"/>
</dbReference>
<dbReference type="Pfam" id="PF02837">
    <property type="entry name" value="Glyco_hydro_2_N"/>
    <property type="match status" value="1"/>
</dbReference>
<dbReference type="InterPro" id="IPR050347">
    <property type="entry name" value="Bact_Beta-galactosidase"/>
</dbReference>
<evidence type="ECO:0000256" key="2">
    <source>
        <dbReference type="ARBA" id="ARBA00007401"/>
    </source>
</evidence>
<protein>
    <recommendedName>
        <fullName evidence="4 8">Beta-galactosidase</fullName>
        <ecNumber evidence="3 8">3.2.1.23</ecNumber>
    </recommendedName>
    <alternativeName>
        <fullName evidence="7 8">Lactase</fullName>
    </alternativeName>
</protein>
<evidence type="ECO:0000256" key="5">
    <source>
        <dbReference type="ARBA" id="ARBA00022801"/>
    </source>
</evidence>
<dbReference type="InterPro" id="IPR008979">
    <property type="entry name" value="Galactose-bd-like_sf"/>
</dbReference>
<dbReference type="Proteomes" id="UP001596113">
    <property type="component" value="Unassembled WGS sequence"/>
</dbReference>
<dbReference type="InterPro" id="IPR013783">
    <property type="entry name" value="Ig-like_fold"/>
</dbReference>
<dbReference type="Gene3D" id="2.70.98.10">
    <property type="match status" value="1"/>
</dbReference>
<dbReference type="InterPro" id="IPR006104">
    <property type="entry name" value="Glyco_hydro_2_N"/>
</dbReference>
<dbReference type="SUPFAM" id="SSF74650">
    <property type="entry name" value="Galactose mutarotase-like"/>
    <property type="match status" value="1"/>
</dbReference>
<dbReference type="GO" id="GO:0016787">
    <property type="term" value="F:hydrolase activity"/>
    <property type="evidence" value="ECO:0007669"/>
    <property type="project" value="UniProtKB-KW"/>
</dbReference>
<evidence type="ECO:0000313" key="10">
    <source>
        <dbReference type="EMBL" id="MFC5401403.1"/>
    </source>
</evidence>
<name>A0ABW0HLY7_9BACL</name>